<evidence type="ECO:0000256" key="1">
    <source>
        <dbReference type="ARBA" id="ARBA00022723"/>
    </source>
</evidence>
<protein>
    <recommendedName>
        <fullName evidence="9">PHD-type domain-containing protein</fullName>
    </recommendedName>
</protein>
<dbReference type="Gene3D" id="3.30.40.10">
    <property type="entry name" value="Zinc/RING finger domain, C3HC4 (zinc finger)"/>
    <property type="match status" value="1"/>
</dbReference>
<keyword evidence="2 4" id="KW-0863">Zinc-finger</keyword>
<feature type="compositionally biased region" description="Basic and acidic residues" evidence="5">
    <location>
        <begin position="1"/>
        <end position="11"/>
    </location>
</feature>
<evidence type="ECO:0000256" key="4">
    <source>
        <dbReference type="PROSITE-ProRule" id="PRU00146"/>
    </source>
</evidence>
<evidence type="ECO:0000256" key="3">
    <source>
        <dbReference type="ARBA" id="ARBA00022833"/>
    </source>
</evidence>
<evidence type="ECO:0008006" key="9">
    <source>
        <dbReference type="Google" id="ProtNLM"/>
    </source>
</evidence>
<name>A0A1X7T9V7_AMPQE</name>
<evidence type="ECO:0000256" key="5">
    <source>
        <dbReference type="SAM" id="MobiDB-lite"/>
    </source>
</evidence>
<dbReference type="SUPFAM" id="SSF57903">
    <property type="entry name" value="FYVE/PHD zinc finger"/>
    <property type="match status" value="1"/>
</dbReference>
<feature type="domain" description="PHD-type" evidence="6">
    <location>
        <begin position="66"/>
        <end position="121"/>
    </location>
</feature>
<dbReference type="Pfam" id="PF00628">
    <property type="entry name" value="PHD"/>
    <property type="match status" value="1"/>
</dbReference>
<dbReference type="InterPro" id="IPR019786">
    <property type="entry name" value="Zinc_finger_PHD-type_CS"/>
</dbReference>
<dbReference type="PROSITE" id="PS50016">
    <property type="entry name" value="ZF_PHD_2"/>
    <property type="match status" value="1"/>
</dbReference>
<dbReference type="STRING" id="400682.A0A1X7T9V7"/>
<evidence type="ECO:0000313" key="8">
    <source>
        <dbReference type="EnsemblMetazoa" id="Aqu2.1.11343_001"/>
    </source>
</evidence>
<dbReference type="PROSITE" id="PS51050">
    <property type="entry name" value="ZF_CW"/>
    <property type="match status" value="1"/>
</dbReference>
<accession>A0A1X7T9V7</accession>
<dbReference type="InterPro" id="IPR011124">
    <property type="entry name" value="Znf_CW"/>
</dbReference>
<dbReference type="CDD" id="cd15517">
    <property type="entry name" value="PHD_TCF19_like"/>
    <property type="match status" value="1"/>
</dbReference>
<evidence type="ECO:0000256" key="2">
    <source>
        <dbReference type="ARBA" id="ARBA00022771"/>
    </source>
</evidence>
<dbReference type="AlphaFoldDB" id="A0A1X7T9V7"/>
<dbReference type="SMART" id="SM00249">
    <property type="entry name" value="PHD"/>
    <property type="match status" value="1"/>
</dbReference>
<dbReference type="EnsemblMetazoa" id="Aqu2.1.11343_001">
    <property type="protein sequence ID" value="Aqu2.1.11343_001"/>
    <property type="gene ID" value="Aqu2.1.11343"/>
</dbReference>
<evidence type="ECO:0000259" key="6">
    <source>
        <dbReference type="PROSITE" id="PS50016"/>
    </source>
</evidence>
<dbReference type="InterPro" id="IPR019787">
    <property type="entry name" value="Znf_PHD-finger"/>
</dbReference>
<feature type="compositionally biased region" description="Basic and acidic residues" evidence="5">
    <location>
        <begin position="23"/>
        <end position="39"/>
    </location>
</feature>
<dbReference type="InterPro" id="IPR001965">
    <property type="entry name" value="Znf_PHD"/>
</dbReference>
<dbReference type="InterPro" id="IPR013083">
    <property type="entry name" value="Znf_RING/FYVE/PHD"/>
</dbReference>
<dbReference type="GO" id="GO:0008270">
    <property type="term" value="F:zinc ion binding"/>
    <property type="evidence" value="ECO:0007669"/>
    <property type="project" value="UniProtKB-KW"/>
</dbReference>
<organism evidence="8">
    <name type="scientific">Amphimedon queenslandica</name>
    <name type="common">Sponge</name>
    <dbReference type="NCBI Taxonomy" id="400682"/>
    <lineage>
        <taxon>Eukaryota</taxon>
        <taxon>Metazoa</taxon>
        <taxon>Porifera</taxon>
        <taxon>Demospongiae</taxon>
        <taxon>Heteroscleromorpha</taxon>
        <taxon>Haplosclerida</taxon>
        <taxon>Niphatidae</taxon>
        <taxon>Amphimedon</taxon>
    </lineage>
</organism>
<reference evidence="8" key="1">
    <citation type="submission" date="2017-05" db="UniProtKB">
        <authorList>
            <consortium name="EnsemblMetazoa"/>
        </authorList>
    </citation>
    <scope>IDENTIFICATION</scope>
</reference>
<feature type="domain" description="CW-type" evidence="7">
    <location>
        <begin position="80"/>
        <end position="131"/>
    </location>
</feature>
<feature type="compositionally biased region" description="Basic residues" evidence="5">
    <location>
        <begin position="12"/>
        <end position="22"/>
    </location>
</feature>
<feature type="region of interest" description="Disordered" evidence="5">
    <location>
        <begin position="1"/>
        <end position="42"/>
    </location>
</feature>
<dbReference type="PROSITE" id="PS01359">
    <property type="entry name" value="ZF_PHD_1"/>
    <property type="match status" value="1"/>
</dbReference>
<keyword evidence="3" id="KW-0862">Zinc</keyword>
<keyword evidence="1" id="KW-0479">Metal-binding</keyword>
<dbReference type="InterPro" id="IPR011011">
    <property type="entry name" value="Znf_FYVE_PHD"/>
</dbReference>
<evidence type="ECO:0000259" key="7">
    <source>
        <dbReference type="PROSITE" id="PS51050"/>
    </source>
</evidence>
<sequence>MKLAKELEKKENRRMKALKKKEHKGETKKGKENQSEPKEKHKVTFATVGSNSQFDTGETLSESDDDTICPKCGLAYSADHDSSNLWICCDKCDVWFHLKCTIVKSKWTIPDTYFCEECQNKRCQITSEKRI</sequence>
<proteinExistence type="predicted"/>
<dbReference type="InParanoid" id="A0A1X7T9V7"/>